<name>A0A9X0F9W9_BACTU</name>
<organism evidence="1 2">
    <name type="scientific">Bacillus thuringiensis Sbt003</name>
    <dbReference type="NCBI Taxonomy" id="1235825"/>
    <lineage>
        <taxon>Bacteria</taxon>
        <taxon>Bacillati</taxon>
        <taxon>Bacillota</taxon>
        <taxon>Bacilli</taxon>
        <taxon>Bacillales</taxon>
        <taxon>Bacillaceae</taxon>
        <taxon>Bacillus</taxon>
        <taxon>Bacillus cereus group</taxon>
    </lineage>
</organism>
<evidence type="ECO:0000313" key="2">
    <source>
        <dbReference type="Proteomes" id="UP000032407"/>
    </source>
</evidence>
<gene>
    <name evidence="1" type="ORF">C797_10653</name>
</gene>
<accession>A0A9X0F9W9</accession>
<sequence>MVFRCHYILVLEGFITQKNRLEHGGKDAGYVEILQKFIEHHTLGGK</sequence>
<reference evidence="1 2" key="1">
    <citation type="journal article" date="2015" name="Sci. Rep.">
        <title>The expression and crystallization of Cry65Aa require two C-termini, revealing a novel evolutionary strategy of Bacillus thuringiensis Cry proteins.</title>
        <authorList>
            <person name="Peng D.H."/>
            <person name="Pang C.Y."/>
            <person name="Wu H."/>
            <person name="Huang Q."/>
            <person name="Zheng J.S."/>
            <person name="Sun M."/>
        </authorList>
    </citation>
    <scope>NUCLEOTIDE SEQUENCE [LARGE SCALE GENOMIC DNA]</scope>
    <source>
        <strain evidence="1 2">Sbt003</strain>
    </source>
</reference>
<comment type="caution">
    <text evidence="1">The sequence shown here is derived from an EMBL/GenBank/DDBJ whole genome shotgun (WGS) entry which is preliminary data.</text>
</comment>
<evidence type="ECO:0000313" key="1">
    <source>
        <dbReference type="EMBL" id="KIU74711.1"/>
    </source>
</evidence>
<proteinExistence type="predicted"/>
<dbReference type="EMBL" id="AMYJ01000010">
    <property type="protein sequence ID" value="KIU74711.1"/>
    <property type="molecule type" value="Genomic_DNA"/>
</dbReference>
<dbReference type="AlphaFoldDB" id="A0A9X0F9W9"/>
<dbReference type="Proteomes" id="UP000032407">
    <property type="component" value="Unassembled WGS sequence"/>
</dbReference>
<protein>
    <submittedName>
        <fullName evidence="1">Uncharacterized protein</fullName>
    </submittedName>
</protein>